<evidence type="ECO:0000313" key="6">
    <source>
        <dbReference type="Proteomes" id="UP000714420"/>
    </source>
</evidence>
<feature type="transmembrane region" description="Helical" evidence="1">
    <location>
        <begin position="311"/>
        <end position="328"/>
    </location>
</feature>
<reference evidence="5 6" key="1">
    <citation type="submission" date="2020-05" db="EMBL/GenBank/DDBJ databases">
        <title>Distinct polysaccharide utilization as determinants for interspecies competition between intestinal Prevotella spp.</title>
        <authorList>
            <person name="Galvez E.J.C."/>
            <person name="Iljazovic A."/>
            <person name="Strowig T."/>
        </authorList>
    </citation>
    <scope>NUCLEOTIDE SEQUENCE [LARGE SCALE GENOMIC DNA]</scope>
    <source>
        <strain evidence="5 6">PMUR</strain>
    </source>
</reference>
<dbReference type="InterPro" id="IPR057436">
    <property type="entry name" value="5TMH_Lnb"/>
</dbReference>
<gene>
    <name evidence="5" type="ORF">HPS56_02705</name>
</gene>
<feature type="transmembrane region" description="Helical" evidence="1">
    <location>
        <begin position="279"/>
        <end position="299"/>
    </location>
</feature>
<dbReference type="Proteomes" id="UP000714420">
    <property type="component" value="Unassembled WGS sequence"/>
</dbReference>
<sequence>MKKIHNIIINNIATILILLCISMTSATAQPIKENTEQEVESSDSAAIADSVEVSLLTCSPHERIYSLYGHTALRYHDLRTGEDWAFNYGIFNFKKPFFILRFTFGITDYELGVIPFDLFKAEYKKFGSRVVEQVIDLTPDEKKKIWHNLVVNLQPENKVYRYNFFYDNCTTRARDMIAGSIDGRIEYFEDRPLKGSFRKLIYKYTSDHPWATFGNDLCLGVKADKNTSFYDQQFLPENLRFDFGNAMIYTKDSHRPLVKETRIIVDPGAQIIEKGFPLTPVWCASILLALTIIVCIIEYKKNKTFHIYDILLMLIQGTAGIVILALFFSEHPTTSTNLQILLLNPLPLIFIPSMIKFCRLSKNLRYYSKTMTAYWKTSSIMIIVFIIGGFFQDYAEGIEFVALSLLLRNMVNLKQCLR</sequence>
<keyword evidence="1" id="KW-0472">Membrane</keyword>
<keyword evidence="6" id="KW-1185">Reference proteome</keyword>
<keyword evidence="1" id="KW-1133">Transmembrane helix</keyword>
<accession>A0ABX2AM41</accession>
<feature type="signal peptide" evidence="2">
    <location>
        <begin position="1"/>
        <end position="28"/>
    </location>
</feature>
<dbReference type="Pfam" id="PF13387">
    <property type="entry name" value="Lnb_N"/>
    <property type="match status" value="1"/>
</dbReference>
<evidence type="ECO:0000259" key="3">
    <source>
        <dbReference type="Pfam" id="PF13387"/>
    </source>
</evidence>
<evidence type="ECO:0000313" key="5">
    <source>
        <dbReference type="EMBL" id="NPD91270.1"/>
    </source>
</evidence>
<feature type="transmembrane region" description="Helical" evidence="1">
    <location>
        <begin position="373"/>
        <end position="391"/>
    </location>
</feature>
<proteinExistence type="predicted"/>
<dbReference type="RefSeq" id="WP_172273461.1">
    <property type="nucleotide sequence ID" value="NZ_CASGMU010000002.1"/>
</dbReference>
<evidence type="ECO:0000259" key="4">
    <source>
        <dbReference type="Pfam" id="PF25221"/>
    </source>
</evidence>
<evidence type="ECO:0000256" key="2">
    <source>
        <dbReference type="SAM" id="SignalP"/>
    </source>
</evidence>
<name>A0ABX2AM41_9BACT</name>
<feature type="chain" id="PRO_5046796849" evidence="2">
    <location>
        <begin position="29"/>
        <end position="418"/>
    </location>
</feature>
<dbReference type="EMBL" id="JABKKF010000002">
    <property type="protein sequence ID" value="NPD91270.1"/>
    <property type="molecule type" value="Genomic_DNA"/>
</dbReference>
<evidence type="ECO:0000256" key="1">
    <source>
        <dbReference type="SAM" id="Phobius"/>
    </source>
</evidence>
<dbReference type="InterPro" id="IPR025178">
    <property type="entry name" value="Lnb_N"/>
</dbReference>
<feature type="transmembrane region" description="Helical" evidence="1">
    <location>
        <begin position="340"/>
        <end position="361"/>
    </location>
</feature>
<protein>
    <submittedName>
        <fullName evidence="5">DUF4105 domain-containing protein</fullName>
    </submittedName>
</protein>
<feature type="domain" description="Lnb-like transmembrane" evidence="4">
    <location>
        <begin position="273"/>
        <end position="414"/>
    </location>
</feature>
<keyword evidence="2" id="KW-0732">Signal</keyword>
<keyword evidence="1" id="KW-0812">Transmembrane</keyword>
<feature type="domain" description="Lnb N-terminal periplasmic" evidence="3">
    <location>
        <begin position="45"/>
        <end position="188"/>
    </location>
</feature>
<dbReference type="Pfam" id="PF25221">
    <property type="entry name" value="5TMH_Lnb"/>
    <property type="match status" value="1"/>
</dbReference>
<organism evidence="5 6">
    <name type="scientific">Xylanibacter muris</name>
    <dbReference type="NCBI Taxonomy" id="2736290"/>
    <lineage>
        <taxon>Bacteria</taxon>
        <taxon>Pseudomonadati</taxon>
        <taxon>Bacteroidota</taxon>
        <taxon>Bacteroidia</taxon>
        <taxon>Bacteroidales</taxon>
        <taxon>Prevotellaceae</taxon>
        <taxon>Xylanibacter</taxon>
    </lineage>
</organism>
<comment type="caution">
    <text evidence="5">The sequence shown here is derived from an EMBL/GenBank/DDBJ whole genome shotgun (WGS) entry which is preliminary data.</text>
</comment>